<dbReference type="EMBL" id="FXTM01000032">
    <property type="protein sequence ID" value="SMO78531.1"/>
    <property type="molecule type" value="Genomic_DNA"/>
</dbReference>
<gene>
    <name evidence="13" type="primary">yidC</name>
    <name evidence="16" type="ORF">SAMN06269117_1329</name>
</gene>
<dbReference type="InterPro" id="IPR038221">
    <property type="entry name" value="YidC_periplasmic_sf"/>
</dbReference>
<dbReference type="HAMAP" id="MF_01810">
    <property type="entry name" value="YidC_type1"/>
    <property type="match status" value="1"/>
</dbReference>
<evidence type="ECO:0000256" key="5">
    <source>
        <dbReference type="ARBA" id="ARBA00022475"/>
    </source>
</evidence>
<dbReference type="Proteomes" id="UP000317315">
    <property type="component" value="Unassembled WGS sequence"/>
</dbReference>
<evidence type="ECO:0000259" key="14">
    <source>
        <dbReference type="Pfam" id="PF02096"/>
    </source>
</evidence>
<comment type="similarity">
    <text evidence="2 13">Belongs to the OXA1/ALB3/YidC family. Type 1 subfamily.</text>
</comment>
<evidence type="ECO:0000256" key="12">
    <source>
        <dbReference type="ARBA" id="ARBA00033342"/>
    </source>
</evidence>
<comment type="function">
    <text evidence="13">Required for the insertion and/or proper folding and/or complex formation of integral membrane proteins into the membrane. Involved in integration of membrane proteins that insert both dependently and independently of the Sec translocase complex, as well as at least some lipoproteins. Aids folding of multispanning membrane proteins.</text>
</comment>
<dbReference type="PANTHER" id="PTHR12428:SF65">
    <property type="entry name" value="CYTOCHROME C OXIDASE ASSEMBLY PROTEIN COX18, MITOCHONDRIAL"/>
    <property type="match status" value="1"/>
</dbReference>
<dbReference type="GO" id="GO:0015031">
    <property type="term" value="P:protein transport"/>
    <property type="evidence" value="ECO:0007669"/>
    <property type="project" value="UniProtKB-KW"/>
</dbReference>
<protein>
    <recommendedName>
        <fullName evidence="3 13">Membrane protein insertase YidC</fullName>
    </recommendedName>
    <alternativeName>
        <fullName evidence="12 13">Foldase YidC</fullName>
    </alternativeName>
    <alternativeName>
        <fullName evidence="11 13">Membrane integrase YidC</fullName>
    </alternativeName>
    <alternativeName>
        <fullName evidence="13">Membrane protein YidC</fullName>
    </alternativeName>
</protein>
<sequence length="492" mass="55731">MENREKKASFIQALILAALVFFGFQFFFGHHQKKSEEAEKVSQKQTVSAPKDVIPSKEIGKVVSVDTPLYSVKISTVNGKLISLYIKKYRAQLVSDESKKTGIYPLMTVSEDKRLNEELSKLNLIPSAEKLTVKNRPQTLELRGKLLDGTTFVKKFTFYPNSYRIDVETVFPKGEVETVVGTDIKVNEAHTSRMGHIGPVVETEEKVFRLNPADITGFISYNNVLWAGEEDKYFLMAVKSNRFSAVVEKISPNHTFVRNFVSNATFYGGPKELNRLESLGMDSAIDFGVFGFLAKPFLKVFLFLHQFIPNWGLLIIIFTLIVKLILHPLTHKSFVSMKKMQEVAPKLEELKKRYGNDPQKLQEETMKLYKELGVNPASGCLPMIAQIPIFFALYEIFLNAVELKGAPFLWIKDLSMPDPTYALPILMGLSMIAQQLVTPTTNKQQQYMFIGMAVLFTFLFASFPAGLVLYWFSNNVITAIQNLIIKKLTEKA</sequence>
<comment type="subunit">
    <text evidence="13">Interacts with the Sec translocase complex via SecD. Specifically interacts with transmembrane segments of nascent integral membrane proteins during membrane integration.</text>
</comment>
<dbReference type="PANTHER" id="PTHR12428">
    <property type="entry name" value="OXA1"/>
    <property type="match status" value="1"/>
</dbReference>
<keyword evidence="5 13" id="KW-1003">Cell membrane</keyword>
<dbReference type="InterPro" id="IPR001708">
    <property type="entry name" value="YidC/ALB3/OXA1/COX18"/>
</dbReference>
<accession>A0A521E585</accession>
<evidence type="ECO:0000256" key="4">
    <source>
        <dbReference type="ARBA" id="ARBA00022448"/>
    </source>
</evidence>
<dbReference type="Pfam" id="PF14849">
    <property type="entry name" value="YidC_periplas"/>
    <property type="match status" value="1"/>
</dbReference>
<evidence type="ECO:0000256" key="13">
    <source>
        <dbReference type="HAMAP-Rule" id="MF_01810"/>
    </source>
</evidence>
<evidence type="ECO:0000259" key="15">
    <source>
        <dbReference type="Pfam" id="PF14849"/>
    </source>
</evidence>
<evidence type="ECO:0000256" key="1">
    <source>
        <dbReference type="ARBA" id="ARBA00004429"/>
    </source>
</evidence>
<dbReference type="GO" id="GO:0005886">
    <property type="term" value="C:plasma membrane"/>
    <property type="evidence" value="ECO:0007669"/>
    <property type="project" value="UniProtKB-SubCell"/>
</dbReference>
<evidence type="ECO:0000313" key="16">
    <source>
        <dbReference type="EMBL" id="SMO78531.1"/>
    </source>
</evidence>
<dbReference type="Pfam" id="PF02096">
    <property type="entry name" value="60KD_IMP"/>
    <property type="match status" value="1"/>
</dbReference>
<dbReference type="CDD" id="cd19961">
    <property type="entry name" value="EcYidC-like_peri"/>
    <property type="match status" value="1"/>
</dbReference>
<dbReference type="InterPro" id="IPR019998">
    <property type="entry name" value="Membr_insert_YidC"/>
</dbReference>
<dbReference type="GO" id="GO:0051205">
    <property type="term" value="P:protein insertion into membrane"/>
    <property type="evidence" value="ECO:0007669"/>
    <property type="project" value="TreeGrafter"/>
</dbReference>
<keyword evidence="6 13" id="KW-0812">Transmembrane</keyword>
<dbReference type="CDD" id="cd20070">
    <property type="entry name" value="5TM_YidC_Alb3"/>
    <property type="match status" value="1"/>
</dbReference>
<feature type="transmembrane region" description="Helical" evidence="13">
    <location>
        <begin position="380"/>
        <end position="401"/>
    </location>
</feature>
<dbReference type="PRINTS" id="PR01900">
    <property type="entry name" value="YIDCPROTEIN"/>
</dbReference>
<dbReference type="RefSeq" id="WP_142936213.1">
    <property type="nucleotide sequence ID" value="NZ_FXTM01000032.1"/>
</dbReference>
<dbReference type="Gene3D" id="2.70.98.90">
    <property type="match status" value="1"/>
</dbReference>
<dbReference type="InterPro" id="IPR028055">
    <property type="entry name" value="YidC/Oxa/ALB_C"/>
</dbReference>
<organism evidence="16 17">
    <name type="scientific">Balnearium lithotrophicum</name>
    <dbReference type="NCBI Taxonomy" id="223788"/>
    <lineage>
        <taxon>Bacteria</taxon>
        <taxon>Pseudomonadati</taxon>
        <taxon>Aquificota</taxon>
        <taxon>Aquificia</taxon>
        <taxon>Desulfurobacteriales</taxon>
        <taxon>Desulfurobacteriaceae</taxon>
        <taxon>Balnearium</taxon>
    </lineage>
</organism>
<dbReference type="NCBIfam" id="TIGR03593">
    <property type="entry name" value="yidC_nterm"/>
    <property type="match status" value="1"/>
</dbReference>
<evidence type="ECO:0000256" key="10">
    <source>
        <dbReference type="ARBA" id="ARBA00023186"/>
    </source>
</evidence>
<evidence type="ECO:0000256" key="7">
    <source>
        <dbReference type="ARBA" id="ARBA00022927"/>
    </source>
</evidence>
<evidence type="ECO:0000256" key="9">
    <source>
        <dbReference type="ARBA" id="ARBA00023136"/>
    </source>
</evidence>
<keyword evidence="7 13" id="KW-0653">Protein transport</keyword>
<comment type="subcellular location">
    <subcellularLocation>
        <location evidence="1">Cell inner membrane</location>
        <topology evidence="1">Multi-pass membrane protein</topology>
    </subcellularLocation>
    <subcellularLocation>
        <location evidence="13">Cell membrane</location>
        <topology evidence="13">Multi-pass membrane protein</topology>
    </subcellularLocation>
</comment>
<evidence type="ECO:0000256" key="8">
    <source>
        <dbReference type="ARBA" id="ARBA00022989"/>
    </source>
</evidence>
<evidence type="ECO:0000256" key="3">
    <source>
        <dbReference type="ARBA" id="ARBA00015325"/>
    </source>
</evidence>
<name>A0A521E585_9BACT</name>
<dbReference type="InterPro" id="IPR028053">
    <property type="entry name" value="Membr_insert_YidC_N"/>
</dbReference>
<keyword evidence="4 13" id="KW-0813">Transport</keyword>
<dbReference type="GO" id="GO:0032977">
    <property type="term" value="F:membrane insertase activity"/>
    <property type="evidence" value="ECO:0007669"/>
    <property type="project" value="InterPro"/>
</dbReference>
<dbReference type="NCBIfam" id="TIGR03592">
    <property type="entry name" value="yidC_oxa1_cterm"/>
    <property type="match status" value="1"/>
</dbReference>
<reference evidence="16 17" key="1">
    <citation type="submission" date="2017-05" db="EMBL/GenBank/DDBJ databases">
        <authorList>
            <person name="Varghese N."/>
            <person name="Submissions S."/>
        </authorList>
    </citation>
    <scope>NUCLEOTIDE SEQUENCE [LARGE SCALE GENOMIC DNA]</scope>
    <source>
        <strain evidence="16 17">DSM 16304</strain>
    </source>
</reference>
<proteinExistence type="inferred from homology"/>
<evidence type="ECO:0000256" key="11">
    <source>
        <dbReference type="ARBA" id="ARBA00033245"/>
    </source>
</evidence>
<feature type="transmembrane region" description="Helical" evidence="13">
    <location>
        <begin position="449"/>
        <end position="472"/>
    </location>
</feature>
<evidence type="ECO:0000256" key="2">
    <source>
        <dbReference type="ARBA" id="ARBA00010527"/>
    </source>
</evidence>
<dbReference type="PRINTS" id="PR00701">
    <property type="entry name" value="60KDINNERMP"/>
</dbReference>
<feature type="transmembrane region" description="Helical" evidence="13">
    <location>
        <begin position="311"/>
        <end position="330"/>
    </location>
</feature>
<evidence type="ECO:0000256" key="6">
    <source>
        <dbReference type="ARBA" id="ARBA00022692"/>
    </source>
</evidence>
<evidence type="ECO:0000313" key="17">
    <source>
        <dbReference type="Proteomes" id="UP000317315"/>
    </source>
</evidence>
<feature type="domain" description="Membrane insertase YidC N-terminal" evidence="15">
    <location>
        <begin position="63"/>
        <end position="299"/>
    </location>
</feature>
<dbReference type="AlphaFoldDB" id="A0A521E585"/>
<keyword evidence="10 13" id="KW-0143">Chaperone</keyword>
<keyword evidence="17" id="KW-1185">Reference proteome</keyword>
<dbReference type="InterPro" id="IPR047196">
    <property type="entry name" value="YidC_ALB_C"/>
</dbReference>
<keyword evidence="8 13" id="KW-1133">Transmembrane helix</keyword>
<feature type="domain" description="Membrane insertase YidC/Oxa/ALB C-terminal" evidence="14">
    <location>
        <begin position="311"/>
        <end position="487"/>
    </location>
</feature>
<keyword evidence="9 13" id="KW-0472">Membrane</keyword>
<dbReference type="OrthoDB" id="9780552at2"/>
<comment type="caution">
    <text evidence="13">Lacks conserved residue(s) required for the propagation of feature annotation.</text>
</comment>